<dbReference type="Proteomes" id="UP000827976">
    <property type="component" value="Chromosome 6"/>
</dbReference>
<dbReference type="EMBL" id="CM037016">
    <property type="protein sequence ID" value="KAH7679626.1"/>
    <property type="molecule type" value="Genomic_DNA"/>
</dbReference>
<reference evidence="2" key="1">
    <citation type="journal article" date="2022" name="Nat. Commun.">
        <title>Chromosome evolution and the genetic basis of agronomically important traits in greater yam.</title>
        <authorList>
            <person name="Bredeson J.V."/>
            <person name="Lyons J.B."/>
            <person name="Oniyinde I.O."/>
            <person name="Okereke N.R."/>
            <person name="Kolade O."/>
            <person name="Nnabue I."/>
            <person name="Nwadili C.O."/>
            <person name="Hribova E."/>
            <person name="Parker M."/>
            <person name="Nwogha J."/>
            <person name="Shu S."/>
            <person name="Carlson J."/>
            <person name="Kariba R."/>
            <person name="Muthemba S."/>
            <person name="Knop K."/>
            <person name="Barton G.J."/>
            <person name="Sherwood A.V."/>
            <person name="Lopez-Montes A."/>
            <person name="Asiedu R."/>
            <person name="Jamnadass R."/>
            <person name="Muchugi A."/>
            <person name="Goodstein D."/>
            <person name="Egesi C.N."/>
            <person name="Featherston J."/>
            <person name="Asfaw A."/>
            <person name="Simpson G.G."/>
            <person name="Dolezel J."/>
            <person name="Hendre P.S."/>
            <person name="Van Deynze A."/>
            <person name="Kumar P.L."/>
            <person name="Obidiegwu J.E."/>
            <person name="Bhattacharjee R."/>
            <person name="Rokhsar D.S."/>
        </authorList>
    </citation>
    <scope>NUCLEOTIDE SEQUENCE [LARGE SCALE GENOMIC DNA]</scope>
    <source>
        <strain evidence="2">cv. TDa95/00328</strain>
    </source>
</reference>
<comment type="caution">
    <text evidence="1">The sequence shown here is derived from an EMBL/GenBank/DDBJ whole genome shotgun (WGS) entry which is preliminary data.</text>
</comment>
<protein>
    <submittedName>
        <fullName evidence="1">Uncharacterized protein</fullName>
    </submittedName>
</protein>
<name>A0ACB7VY17_DIOAL</name>
<gene>
    <name evidence="1" type="ORF">IHE45_06G070700</name>
</gene>
<evidence type="ECO:0000313" key="2">
    <source>
        <dbReference type="Proteomes" id="UP000827976"/>
    </source>
</evidence>
<accession>A0ACB7VY17</accession>
<proteinExistence type="predicted"/>
<sequence>MSQRPSVPHSSSIAFSLHSHLLVSSEMTPNSNWS</sequence>
<evidence type="ECO:0000313" key="1">
    <source>
        <dbReference type="EMBL" id="KAH7679626.1"/>
    </source>
</evidence>
<organism evidence="1 2">
    <name type="scientific">Dioscorea alata</name>
    <name type="common">Purple yam</name>
    <dbReference type="NCBI Taxonomy" id="55571"/>
    <lineage>
        <taxon>Eukaryota</taxon>
        <taxon>Viridiplantae</taxon>
        <taxon>Streptophyta</taxon>
        <taxon>Embryophyta</taxon>
        <taxon>Tracheophyta</taxon>
        <taxon>Spermatophyta</taxon>
        <taxon>Magnoliopsida</taxon>
        <taxon>Liliopsida</taxon>
        <taxon>Dioscoreales</taxon>
        <taxon>Dioscoreaceae</taxon>
        <taxon>Dioscorea</taxon>
    </lineage>
</organism>
<keyword evidence="2" id="KW-1185">Reference proteome</keyword>